<name>A0A2N1NBB5_9GLOM</name>
<dbReference type="VEuPathDB" id="FungiDB:FUN_020952"/>
<evidence type="ECO:0000313" key="1">
    <source>
        <dbReference type="EMBL" id="PKK71193.1"/>
    </source>
</evidence>
<reference evidence="1 2" key="2">
    <citation type="submission" date="2017-10" db="EMBL/GenBank/DDBJ databases">
        <title>Extensive intraspecific genome diversity in a model arbuscular mycorrhizal fungus.</title>
        <authorList>
            <person name="Chen E.C.H."/>
            <person name="Morin E."/>
            <person name="Baudet D."/>
            <person name="Noel J."/>
            <person name="Ndikumana S."/>
            <person name="Charron P."/>
            <person name="St-Onge C."/>
            <person name="Giorgi J."/>
            <person name="Grigoriev I.V."/>
            <person name="Roux C."/>
            <person name="Martin F.M."/>
            <person name="Corradi N."/>
        </authorList>
    </citation>
    <scope>NUCLEOTIDE SEQUENCE [LARGE SCALE GENOMIC DNA]</scope>
    <source>
        <strain evidence="1 2">C2</strain>
    </source>
</reference>
<organism evidence="1 2">
    <name type="scientific">Rhizophagus irregularis</name>
    <dbReference type="NCBI Taxonomy" id="588596"/>
    <lineage>
        <taxon>Eukaryota</taxon>
        <taxon>Fungi</taxon>
        <taxon>Fungi incertae sedis</taxon>
        <taxon>Mucoromycota</taxon>
        <taxon>Glomeromycotina</taxon>
        <taxon>Glomeromycetes</taxon>
        <taxon>Glomerales</taxon>
        <taxon>Glomeraceae</taxon>
        <taxon>Rhizophagus</taxon>
    </lineage>
</organism>
<evidence type="ECO:0000313" key="2">
    <source>
        <dbReference type="Proteomes" id="UP000233469"/>
    </source>
</evidence>
<dbReference type="AlphaFoldDB" id="A0A2N1NBB5"/>
<comment type="caution">
    <text evidence="1">The sequence shown here is derived from an EMBL/GenBank/DDBJ whole genome shotgun (WGS) entry which is preliminary data.</text>
</comment>
<dbReference type="EMBL" id="LLXL01000541">
    <property type="protein sequence ID" value="PKK71193.1"/>
    <property type="molecule type" value="Genomic_DNA"/>
</dbReference>
<gene>
    <name evidence="1" type="ORF">RhiirC2_778720</name>
</gene>
<dbReference type="Proteomes" id="UP000233469">
    <property type="component" value="Unassembled WGS sequence"/>
</dbReference>
<reference evidence="1 2" key="1">
    <citation type="submission" date="2016-04" db="EMBL/GenBank/DDBJ databases">
        <title>Genome analyses suggest a sexual origin of heterokaryosis in a supposedly ancient asexual fungus.</title>
        <authorList>
            <person name="Ropars J."/>
            <person name="Sedzielewska K."/>
            <person name="Noel J."/>
            <person name="Charron P."/>
            <person name="Farinelli L."/>
            <person name="Marton T."/>
            <person name="Kruger M."/>
            <person name="Pelin A."/>
            <person name="Brachmann A."/>
            <person name="Corradi N."/>
        </authorList>
    </citation>
    <scope>NUCLEOTIDE SEQUENCE [LARGE SCALE GENOMIC DNA]</scope>
    <source>
        <strain evidence="1 2">C2</strain>
    </source>
</reference>
<accession>A0A2N1NBB5</accession>
<proteinExistence type="predicted"/>
<sequence length="114" mass="13110">MAAHIPDPGLIESLPNSINQLSLFDSVTDSSHEILFDYSSIGSQSLIDMVHVYTHNYSLTKKITFEFLSPNLLLRGTWTTHNTKFHEWEKTSISPKRIKRNAHKHPNVPKHRAF</sequence>
<protein>
    <submittedName>
        <fullName evidence="1">Uncharacterized protein</fullName>
    </submittedName>
</protein>